<dbReference type="CDD" id="cd03214">
    <property type="entry name" value="ABC_Iron-Siderophores_B12_Hemin"/>
    <property type="match status" value="1"/>
</dbReference>
<keyword evidence="6" id="KW-0547">Nucleotide-binding</keyword>
<dbReference type="SUPFAM" id="SSF52540">
    <property type="entry name" value="P-loop containing nucleoside triphosphate hydrolases"/>
    <property type="match status" value="1"/>
</dbReference>
<comment type="similarity">
    <text evidence="2">Belongs to the ABC transporter superfamily.</text>
</comment>
<dbReference type="RefSeq" id="WP_378228565.1">
    <property type="nucleotide sequence ID" value="NZ_JBHSLL010000016.1"/>
</dbReference>
<keyword evidence="10" id="KW-0472">Membrane</keyword>
<dbReference type="InterPro" id="IPR051535">
    <property type="entry name" value="Siderophore_ABC-ATPase"/>
</dbReference>
<dbReference type="Pfam" id="PF00005">
    <property type="entry name" value="ABC_tran"/>
    <property type="match status" value="1"/>
</dbReference>
<sequence>MTIDIRDITFSYADETVLDDLNLAVPNGRITALVGPNGSGKSTLLHVISRILAPRTGIVLVDGRNIHQMRTREAARQLSILPQMPEAPDGLTVEDLVAYGRFAWQRPLMPLGQGDKDQIALAIELSGMTHLAKRRLSELSGGQRQRAWIAMALAQDSAVMLLDEPTTFLDIAHQFEVLSLLRKLNSENAKTIIVVLHDLNQAAAFSDDLVILKAGTILGYGPCEDVLTAEIISEAFGINVDFAIDPKTGRKIIIPRSVIA</sequence>
<dbReference type="InterPro" id="IPR017871">
    <property type="entry name" value="ABC_transporter-like_CS"/>
</dbReference>
<evidence type="ECO:0000256" key="5">
    <source>
        <dbReference type="ARBA" id="ARBA00022496"/>
    </source>
</evidence>
<evidence type="ECO:0000256" key="1">
    <source>
        <dbReference type="ARBA" id="ARBA00004202"/>
    </source>
</evidence>
<protein>
    <submittedName>
        <fullName evidence="12">ABC transporter ATP-binding protein</fullName>
    </submittedName>
</protein>
<feature type="domain" description="ABC transporter" evidence="11">
    <location>
        <begin position="3"/>
        <end position="239"/>
    </location>
</feature>
<dbReference type="EMBL" id="JBHSLL010000016">
    <property type="protein sequence ID" value="MFC5385620.1"/>
    <property type="molecule type" value="Genomic_DNA"/>
</dbReference>
<evidence type="ECO:0000313" key="12">
    <source>
        <dbReference type="EMBL" id="MFC5385620.1"/>
    </source>
</evidence>
<keyword evidence="5" id="KW-0410">Iron transport</keyword>
<evidence type="ECO:0000256" key="7">
    <source>
        <dbReference type="ARBA" id="ARBA00022840"/>
    </source>
</evidence>
<proteinExistence type="inferred from homology"/>
<gene>
    <name evidence="12" type="ORF">ACFPLB_06515</name>
</gene>
<dbReference type="Proteomes" id="UP001596016">
    <property type="component" value="Unassembled WGS sequence"/>
</dbReference>
<evidence type="ECO:0000256" key="3">
    <source>
        <dbReference type="ARBA" id="ARBA00022448"/>
    </source>
</evidence>
<dbReference type="PROSITE" id="PS50893">
    <property type="entry name" value="ABC_TRANSPORTER_2"/>
    <property type="match status" value="1"/>
</dbReference>
<keyword evidence="4" id="KW-1003">Cell membrane</keyword>
<keyword evidence="8" id="KW-0408">Iron</keyword>
<name>A0ABW0GWM0_9HYPH</name>
<dbReference type="GO" id="GO:0005524">
    <property type="term" value="F:ATP binding"/>
    <property type="evidence" value="ECO:0007669"/>
    <property type="project" value="UniProtKB-KW"/>
</dbReference>
<dbReference type="PANTHER" id="PTHR42771:SF2">
    <property type="entry name" value="IRON(3+)-HYDROXAMATE IMPORT ATP-BINDING PROTEIN FHUC"/>
    <property type="match status" value="1"/>
</dbReference>
<keyword evidence="3" id="KW-0813">Transport</keyword>
<dbReference type="PROSITE" id="PS00211">
    <property type="entry name" value="ABC_TRANSPORTER_1"/>
    <property type="match status" value="1"/>
</dbReference>
<evidence type="ECO:0000259" key="11">
    <source>
        <dbReference type="PROSITE" id="PS50893"/>
    </source>
</evidence>
<dbReference type="InterPro" id="IPR003593">
    <property type="entry name" value="AAA+_ATPase"/>
</dbReference>
<evidence type="ECO:0000256" key="10">
    <source>
        <dbReference type="ARBA" id="ARBA00023136"/>
    </source>
</evidence>
<reference evidence="13" key="1">
    <citation type="journal article" date="2019" name="Int. J. Syst. Evol. Microbiol.">
        <title>The Global Catalogue of Microorganisms (GCM) 10K type strain sequencing project: providing services to taxonomists for standard genome sequencing and annotation.</title>
        <authorList>
            <consortium name="The Broad Institute Genomics Platform"/>
            <consortium name="The Broad Institute Genome Sequencing Center for Infectious Disease"/>
            <person name="Wu L."/>
            <person name="Ma J."/>
        </authorList>
    </citation>
    <scope>NUCLEOTIDE SEQUENCE [LARGE SCALE GENOMIC DNA]</scope>
    <source>
        <strain evidence="13">CGMCC 4.1415</strain>
    </source>
</reference>
<keyword evidence="9" id="KW-0406">Ion transport</keyword>
<comment type="subcellular location">
    <subcellularLocation>
        <location evidence="1">Cell membrane</location>
        <topology evidence="1">Peripheral membrane protein</topology>
    </subcellularLocation>
</comment>
<dbReference type="InterPro" id="IPR027417">
    <property type="entry name" value="P-loop_NTPase"/>
</dbReference>
<organism evidence="12 13">
    <name type="scientific">Aquamicrobium segne</name>
    <dbReference type="NCBI Taxonomy" id="469547"/>
    <lineage>
        <taxon>Bacteria</taxon>
        <taxon>Pseudomonadati</taxon>
        <taxon>Pseudomonadota</taxon>
        <taxon>Alphaproteobacteria</taxon>
        <taxon>Hyphomicrobiales</taxon>
        <taxon>Phyllobacteriaceae</taxon>
        <taxon>Aquamicrobium</taxon>
    </lineage>
</organism>
<accession>A0ABW0GWM0</accession>
<evidence type="ECO:0000256" key="2">
    <source>
        <dbReference type="ARBA" id="ARBA00005417"/>
    </source>
</evidence>
<dbReference type="InterPro" id="IPR003439">
    <property type="entry name" value="ABC_transporter-like_ATP-bd"/>
</dbReference>
<keyword evidence="13" id="KW-1185">Reference proteome</keyword>
<dbReference type="Gene3D" id="3.40.50.300">
    <property type="entry name" value="P-loop containing nucleotide triphosphate hydrolases"/>
    <property type="match status" value="1"/>
</dbReference>
<evidence type="ECO:0000313" key="13">
    <source>
        <dbReference type="Proteomes" id="UP001596016"/>
    </source>
</evidence>
<dbReference type="PANTHER" id="PTHR42771">
    <property type="entry name" value="IRON(3+)-HYDROXAMATE IMPORT ATP-BINDING PROTEIN FHUC"/>
    <property type="match status" value="1"/>
</dbReference>
<dbReference type="SMART" id="SM00382">
    <property type="entry name" value="AAA"/>
    <property type="match status" value="1"/>
</dbReference>
<evidence type="ECO:0000256" key="8">
    <source>
        <dbReference type="ARBA" id="ARBA00023004"/>
    </source>
</evidence>
<evidence type="ECO:0000256" key="4">
    <source>
        <dbReference type="ARBA" id="ARBA00022475"/>
    </source>
</evidence>
<keyword evidence="7 12" id="KW-0067">ATP-binding</keyword>
<evidence type="ECO:0000256" key="9">
    <source>
        <dbReference type="ARBA" id="ARBA00023065"/>
    </source>
</evidence>
<evidence type="ECO:0000256" key="6">
    <source>
        <dbReference type="ARBA" id="ARBA00022741"/>
    </source>
</evidence>
<comment type="caution">
    <text evidence="12">The sequence shown here is derived from an EMBL/GenBank/DDBJ whole genome shotgun (WGS) entry which is preliminary data.</text>
</comment>